<dbReference type="GO" id="GO:0009733">
    <property type="term" value="P:response to auxin"/>
    <property type="evidence" value="ECO:0007669"/>
    <property type="project" value="InterPro"/>
</dbReference>
<protein>
    <submittedName>
        <fullName evidence="2">Uncharacterized protein</fullName>
    </submittedName>
</protein>
<dbReference type="AlphaFoldDB" id="A0A7N0V0N7"/>
<dbReference type="InterPro" id="IPR003676">
    <property type="entry name" value="SAUR_fam"/>
</dbReference>
<evidence type="ECO:0000313" key="2">
    <source>
        <dbReference type="EnsemblPlants" id="Kaladp0095s0697.1.v1.1.CDS.1"/>
    </source>
</evidence>
<evidence type="ECO:0000256" key="1">
    <source>
        <dbReference type="ARBA" id="ARBA00006974"/>
    </source>
</evidence>
<dbReference type="PANTHER" id="PTHR31374">
    <property type="entry name" value="AUXIN-INDUCED PROTEIN-LIKE-RELATED"/>
    <property type="match status" value="1"/>
</dbReference>
<dbReference type="PANTHER" id="PTHR31374:SF119">
    <property type="entry name" value="SAUR-LIKE AUXIN-RESPONSIVE PROTEIN FAMILY"/>
    <property type="match status" value="1"/>
</dbReference>
<evidence type="ECO:0000313" key="3">
    <source>
        <dbReference type="Proteomes" id="UP000594263"/>
    </source>
</evidence>
<dbReference type="OMA" id="LRFCHAD"/>
<dbReference type="Proteomes" id="UP000594263">
    <property type="component" value="Unplaced"/>
</dbReference>
<dbReference type="Pfam" id="PF02519">
    <property type="entry name" value="Auxin_inducible"/>
    <property type="match status" value="1"/>
</dbReference>
<organism evidence="2 3">
    <name type="scientific">Kalanchoe fedtschenkoi</name>
    <name type="common">Lavender scallops</name>
    <name type="synonym">South American air plant</name>
    <dbReference type="NCBI Taxonomy" id="63787"/>
    <lineage>
        <taxon>Eukaryota</taxon>
        <taxon>Viridiplantae</taxon>
        <taxon>Streptophyta</taxon>
        <taxon>Embryophyta</taxon>
        <taxon>Tracheophyta</taxon>
        <taxon>Spermatophyta</taxon>
        <taxon>Magnoliopsida</taxon>
        <taxon>eudicotyledons</taxon>
        <taxon>Gunneridae</taxon>
        <taxon>Pentapetalae</taxon>
        <taxon>Saxifragales</taxon>
        <taxon>Crassulaceae</taxon>
        <taxon>Kalanchoe</taxon>
    </lineage>
</organism>
<proteinExistence type="inferred from homology"/>
<comment type="similarity">
    <text evidence="1">Belongs to the ARG7 family.</text>
</comment>
<sequence>MSVGLGKCSKIRHIVRLRQMLKRWRSKAAHSCGRIPSDIPSGHVAVSVGANRTRFVIRATYLNHPVFQKLLSQAEEEFGFSNHGPLAIPCDELVFEEILRSISRSGPKVSSARFAGHDEALRFCHADVLNGPDYWTDSKPLLHRTLSRKTTW</sequence>
<keyword evidence="3" id="KW-1185">Reference proteome</keyword>
<accession>A0A7N0V0N7</accession>
<name>A0A7N0V0N7_KALFE</name>
<dbReference type="EnsemblPlants" id="Kaladp0095s0697.1.v1.1">
    <property type="protein sequence ID" value="Kaladp0095s0697.1.v1.1.CDS.1"/>
    <property type="gene ID" value="Kaladp0095s0697.v1.1"/>
</dbReference>
<dbReference type="Gramene" id="Kaladp0095s0697.1.v1.1">
    <property type="protein sequence ID" value="Kaladp0095s0697.1.v1.1.CDS.1"/>
    <property type="gene ID" value="Kaladp0095s0697.v1.1"/>
</dbReference>
<reference evidence="2" key="1">
    <citation type="submission" date="2021-01" db="UniProtKB">
        <authorList>
            <consortium name="EnsemblPlants"/>
        </authorList>
    </citation>
    <scope>IDENTIFICATION</scope>
</reference>